<name>A0AA37M704_9HYPH</name>
<dbReference type="Proteomes" id="UP001055286">
    <property type="component" value="Unassembled WGS sequence"/>
</dbReference>
<dbReference type="EMBL" id="BPQJ01000025">
    <property type="protein sequence ID" value="GJD64419.1"/>
    <property type="molecule type" value="Genomic_DNA"/>
</dbReference>
<dbReference type="AlphaFoldDB" id="A0AA37M704"/>
<evidence type="ECO:0000313" key="1">
    <source>
        <dbReference type="EMBL" id="GJD64419.1"/>
    </source>
</evidence>
<dbReference type="RefSeq" id="WP_238192522.1">
    <property type="nucleotide sequence ID" value="NZ_BPQJ01000025.1"/>
</dbReference>
<reference evidence="1" key="2">
    <citation type="submission" date="2021-08" db="EMBL/GenBank/DDBJ databases">
        <authorList>
            <person name="Tani A."/>
            <person name="Ola A."/>
            <person name="Ogura Y."/>
            <person name="Katsura K."/>
            <person name="Hayashi T."/>
        </authorList>
    </citation>
    <scope>NUCLEOTIDE SEQUENCE</scope>
    <source>
        <strain evidence="1">JCM 32048</strain>
    </source>
</reference>
<organism evidence="1 2">
    <name type="scientific">Methylobacterium frigidaeris</name>
    <dbReference type="NCBI Taxonomy" id="2038277"/>
    <lineage>
        <taxon>Bacteria</taxon>
        <taxon>Pseudomonadati</taxon>
        <taxon>Pseudomonadota</taxon>
        <taxon>Alphaproteobacteria</taxon>
        <taxon>Hyphomicrobiales</taxon>
        <taxon>Methylobacteriaceae</taxon>
        <taxon>Methylobacterium</taxon>
    </lineage>
</organism>
<evidence type="ECO:0000313" key="2">
    <source>
        <dbReference type="Proteomes" id="UP001055286"/>
    </source>
</evidence>
<comment type="caution">
    <text evidence="1">The sequence shown here is derived from an EMBL/GenBank/DDBJ whole genome shotgun (WGS) entry which is preliminary data.</text>
</comment>
<protein>
    <submittedName>
        <fullName evidence="1">Uncharacterized protein</fullName>
    </submittedName>
</protein>
<accession>A0AA37M704</accession>
<proteinExistence type="predicted"/>
<reference evidence="1" key="1">
    <citation type="journal article" date="2016" name="Front. Microbiol.">
        <title>Genome Sequence of the Piezophilic, Mesophilic Sulfate-Reducing Bacterium Desulfovibrio indicus J2T.</title>
        <authorList>
            <person name="Cao J."/>
            <person name="Maignien L."/>
            <person name="Shao Z."/>
            <person name="Alain K."/>
            <person name="Jebbar M."/>
        </authorList>
    </citation>
    <scope>NUCLEOTIDE SEQUENCE</scope>
    <source>
        <strain evidence="1">JCM 32048</strain>
    </source>
</reference>
<gene>
    <name evidence="1" type="ORF">MPEAHAMD_4601</name>
</gene>
<keyword evidence="2" id="KW-1185">Reference proteome</keyword>
<sequence>MSDNLPARTRPRGKLPSLAPYLEAEGWSARVGDRAEHIRFPAIPATRPSDSPRQVYEAKRYALKVLRDAVARFPAPHELAMAAEALSGAIQAPPDRAVVQTAIALMLDARTRLPPNPQAYIEALTYDLTDMGFPPAAVVAGCQRVRREATFMPEIAEVVAACREASNRYRLQAHHAERASDEVLRMQEVIYRLNEELAATPEPEEER</sequence>